<keyword evidence="2" id="KW-0732">Signal</keyword>
<dbReference type="RefSeq" id="WP_199701279.1">
    <property type="nucleotide sequence ID" value="NZ_JAEMNV010000001.1"/>
</dbReference>
<evidence type="ECO:0000259" key="3">
    <source>
        <dbReference type="SMART" id="SM00939"/>
    </source>
</evidence>
<dbReference type="AlphaFoldDB" id="A0A934NLQ7"/>
<accession>A0A934NLQ7</accession>
<keyword evidence="1 4" id="KW-0378">Hydrolase</keyword>
<reference evidence="4" key="1">
    <citation type="submission" date="2020-12" db="EMBL/GenBank/DDBJ databases">
        <title>Antrihabitans popcorni sp. nov. and Antrihabitans auranticaus sp. nov., isolated from a larva cave.</title>
        <authorList>
            <person name="Lee S.D."/>
            <person name="Kim I.S."/>
        </authorList>
    </citation>
    <scope>NUCLEOTIDE SEQUENCE</scope>
    <source>
        <strain evidence="4">YC3-6</strain>
    </source>
</reference>
<dbReference type="InterPro" id="IPR008979">
    <property type="entry name" value="Galactose-bd-like_sf"/>
</dbReference>
<dbReference type="PANTHER" id="PTHR43056">
    <property type="entry name" value="PEPTIDASE S9 PROLYL OLIGOPEPTIDASE"/>
    <property type="match status" value="1"/>
</dbReference>
<dbReference type="PANTHER" id="PTHR43056:SF10">
    <property type="entry name" value="COCE_NOND FAMILY, PUTATIVE (AFU_ORTHOLOGUE AFUA_7G00600)-RELATED"/>
    <property type="match status" value="1"/>
</dbReference>
<feature type="chain" id="PRO_5037509928" evidence="2">
    <location>
        <begin position="32"/>
        <end position="678"/>
    </location>
</feature>
<feature type="signal peptide" evidence="2">
    <location>
        <begin position="1"/>
        <end position="31"/>
    </location>
</feature>
<protein>
    <submittedName>
        <fullName evidence="4">CocE/NonD family hydrolase</fullName>
    </submittedName>
</protein>
<name>A0A934NLQ7_9NOCA</name>
<evidence type="ECO:0000313" key="4">
    <source>
        <dbReference type="EMBL" id="MBJ8337551.1"/>
    </source>
</evidence>
<dbReference type="GO" id="GO:0008239">
    <property type="term" value="F:dipeptidyl-peptidase activity"/>
    <property type="evidence" value="ECO:0007669"/>
    <property type="project" value="InterPro"/>
</dbReference>
<dbReference type="NCBIfam" id="TIGR00976">
    <property type="entry name" value="CocE_NonD"/>
    <property type="match status" value="1"/>
</dbReference>
<gene>
    <name evidence="4" type="ORF">JGU71_01505</name>
</gene>
<dbReference type="Gene3D" id="3.40.50.1820">
    <property type="entry name" value="alpha/beta hydrolase"/>
    <property type="match status" value="1"/>
</dbReference>
<dbReference type="InterPro" id="IPR013736">
    <property type="entry name" value="Xaa-Pro_dipept_C"/>
</dbReference>
<comment type="caution">
    <text evidence="4">The sequence shown here is derived from an EMBL/GenBank/DDBJ whole genome shotgun (WGS) entry which is preliminary data.</text>
</comment>
<dbReference type="InterPro" id="IPR005674">
    <property type="entry name" value="CocE/Ser_esterase"/>
</dbReference>
<dbReference type="EMBL" id="JAEMNV010000001">
    <property type="protein sequence ID" value="MBJ8337551.1"/>
    <property type="molecule type" value="Genomic_DNA"/>
</dbReference>
<keyword evidence="5" id="KW-1185">Reference proteome</keyword>
<evidence type="ECO:0000256" key="2">
    <source>
        <dbReference type="SAM" id="SignalP"/>
    </source>
</evidence>
<dbReference type="Pfam" id="PF02129">
    <property type="entry name" value="Peptidase_S15"/>
    <property type="match status" value="1"/>
</dbReference>
<evidence type="ECO:0000313" key="5">
    <source>
        <dbReference type="Proteomes" id="UP000655868"/>
    </source>
</evidence>
<evidence type="ECO:0000256" key="1">
    <source>
        <dbReference type="ARBA" id="ARBA00022801"/>
    </source>
</evidence>
<dbReference type="InterPro" id="IPR000383">
    <property type="entry name" value="Xaa-Pro-like_dom"/>
</dbReference>
<dbReference type="Proteomes" id="UP000655868">
    <property type="component" value="Unassembled WGS sequence"/>
</dbReference>
<dbReference type="InterPro" id="IPR029058">
    <property type="entry name" value="AB_hydrolase_fold"/>
</dbReference>
<dbReference type="SUPFAM" id="SSF53474">
    <property type="entry name" value="alpha/beta-Hydrolases"/>
    <property type="match status" value="1"/>
</dbReference>
<proteinExistence type="predicted"/>
<dbReference type="SUPFAM" id="SSF49785">
    <property type="entry name" value="Galactose-binding domain-like"/>
    <property type="match status" value="1"/>
</dbReference>
<dbReference type="Gene3D" id="2.60.120.260">
    <property type="entry name" value="Galactose-binding domain-like"/>
    <property type="match status" value="1"/>
</dbReference>
<dbReference type="InterPro" id="IPR050585">
    <property type="entry name" value="Xaa-Pro_dipeptidyl-ppase/CocE"/>
</dbReference>
<dbReference type="SMART" id="SM00939">
    <property type="entry name" value="PepX_C"/>
    <property type="match status" value="1"/>
</dbReference>
<feature type="domain" description="Xaa-Pro dipeptidyl-peptidase C-terminal" evidence="3">
    <location>
        <begin position="401"/>
        <end position="669"/>
    </location>
</feature>
<sequence>MNNGVGWRLRACVVVVAAVMVSAFVSPGAQAAPDGGAAGVAWAAVADGPQQYPGVHIDWDVPITMSDGTVLKSNVYRPMDAAGRIVDTPTPTIVNMTPYTKLISMIADSAGSIPGLSDVLLQLFRDINFSGTPFDGITDLTRAFGGGLIRSFSVDRSLIQSGYTQVVVDVRGTGFSQGIWQVFQEREQQDTLEVIDWASKQPWSDGKIGMTGVSYSAINQVKAAAAQPPALKAIFPTEPGGDLLRDILATGGGFGIGFIPLWLAAVNLTKLTPDMVSILQGNFDWKWLADRAASPLTFFDMVIAALTVPSVDQIPPNLQELLQEDSSLRQGMLVEPEKIKIPTFVIGGWHDIFTNSEPKIYNAIDVPPGQKQLIMDDSYHINPGAGFGSPGYPPRLDVLQRAWFDKWLKGIDNGIDTYGPITSFQQGGSWTTTDQFPRAGMNYERMYLSGAPSGTTNTSLHDGSLGRQEPGGFTRLTVGPGLASLCSRDNAQITAGALAIFSGCAKDGRPHELNGLTFTSAPVAEPTLISGPVNVHLNTVLDATDGYWSATINDVAPDGRSTVLTSGQITSSLRAIDESKSARSSNGDLTDPYNILTLDTRQPIVPGQPTAIDIGLTATDAVLQPGHRLRVDVFASNFPRGMLLRPLLNESELKPQHLDLDPNAPSYVNIPIGGRPGW</sequence>
<dbReference type="Pfam" id="PF08530">
    <property type="entry name" value="PepX_C"/>
    <property type="match status" value="1"/>
</dbReference>
<organism evidence="4 5">
    <name type="scientific">Antrihabitans stalagmiti</name>
    <dbReference type="NCBI Taxonomy" id="2799499"/>
    <lineage>
        <taxon>Bacteria</taxon>
        <taxon>Bacillati</taxon>
        <taxon>Actinomycetota</taxon>
        <taxon>Actinomycetes</taxon>
        <taxon>Mycobacteriales</taxon>
        <taxon>Nocardiaceae</taxon>
        <taxon>Antrihabitans</taxon>
    </lineage>
</organism>